<evidence type="ECO:0008006" key="4">
    <source>
        <dbReference type="Google" id="ProtNLM"/>
    </source>
</evidence>
<reference evidence="2 3" key="1">
    <citation type="submission" date="2013-12" db="EMBL/GenBank/DDBJ databases">
        <title>Draft genome of the parsitic nematode Ancylostoma duodenale.</title>
        <authorList>
            <person name="Mitreva M."/>
        </authorList>
    </citation>
    <scope>NUCLEOTIDE SEQUENCE [LARGE SCALE GENOMIC DNA]</scope>
    <source>
        <strain evidence="2 3">Zhejiang</strain>
    </source>
</reference>
<gene>
    <name evidence="2" type="ORF">ANCDUO_27393</name>
</gene>
<evidence type="ECO:0000313" key="2">
    <source>
        <dbReference type="EMBL" id="KIH42621.1"/>
    </source>
</evidence>
<feature type="region of interest" description="Disordered" evidence="1">
    <location>
        <begin position="44"/>
        <end position="86"/>
    </location>
</feature>
<evidence type="ECO:0000256" key="1">
    <source>
        <dbReference type="SAM" id="MobiDB-lite"/>
    </source>
</evidence>
<proteinExistence type="predicted"/>
<feature type="compositionally biased region" description="Polar residues" evidence="1">
    <location>
        <begin position="50"/>
        <end position="59"/>
    </location>
</feature>
<keyword evidence="3" id="KW-1185">Reference proteome</keyword>
<sequence>MKTLRASVSANEGCSELIILKLQSQQRAAFGIANVQEEDILAAKDPGSGRQCSCSSHNTCPKGPPGPPGARGDDAMPGKPGKPGQR</sequence>
<name>A0A0C2FC54_9BILA</name>
<protein>
    <recommendedName>
        <fullName evidence="4">Collagen triple helix repeat protein</fullName>
    </recommendedName>
</protein>
<dbReference type="Proteomes" id="UP000054047">
    <property type="component" value="Unassembled WGS sequence"/>
</dbReference>
<organism evidence="2 3">
    <name type="scientific">Ancylostoma duodenale</name>
    <dbReference type="NCBI Taxonomy" id="51022"/>
    <lineage>
        <taxon>Eukaryota</taxon>
        <taxon>Metazoa</taxon>
        <taxon>Ecdysozoa</taxon>
        <taxon>Nematoda</taxon>
        <taxon>Chromadorea</taxon>
        <taxon>Rhabditida</taxon>
        <taxon>Rhabditina</taxon>
        <taxon>Rhabditomorpha</taxon>
        <taxon>Strongyloidea</taxon>
        <taxon>Ancylostomatidae</taxon>
        <taxon>Ancylostomatinae</taxon>
        <taxon>Ancylostoma</taxon>
    </lineage>
</organism>
<dbReference type="AlphaFoldDB" id="A0A0C2FC54"/>
<feature type="non-terminal residue" evidence="2">
    <location>
        <position position="86"/>
    </location>
</feature>
<dbReference type="EMBL" id="KN794599">
    <property type="protein sequence ID" value="KIH42621.1"/>
    <property type="molecule type" value="Genomic_DNA"/>
</dbReference>
<accession>A0A0C2FC54</accession>
<evidence type="ECO:0000313" key="3">
    <source>
        <dbReference type="Proteomes" id="UP000054047"/>
    </source>
</evidence>